<sequence>MDAYERATFGGEAAAVGEGELLLDAVDARSALARGWLRHARFLAERRPEEAELTAFRRAAELFAALGDAAGEAEARFGIGLYHQVVAGDTAAAVAEFERSRAMAEEAGAGLVLSYALRHLAFADADAGRFDAAREGFAASLSLRQQAGHAPATAAAHLALAELALRTGDAGTAASELAQARALAAECGARGVLGWCDAVENEPR</sequence>
<proteinExistence type="predicted"/>
<organism evidence="1 2">
    <name type="scientific">Mangrovactinospora gilvigrisea</name>
    <dbReference type="NCBI Taxonomy" id="1428644"/>
    <lineage>
        <taxon>Bacteria</taxon>
        <taxon>Bacillati</taxon>
        <taxon>Actinomycetota</taxon>
        <taxon>Actinomycetes</taxon>
        <taxon>Kitasatosporales</taxon>
        <taxon>Streptomycetaceae</taxon>
        <taxon>Mangrovactinospora</taxon>
    </lineage>
</organism>
<evidence type="ECO:0000313" key="1">
    <source>
        <dbReference type="EMBL" id="OIV39548.1"/>
    </source>
</evidence>
<dbReference type="Proteomes" id="UP000243342">
    <property type="component" value="Unassembled WGS sequence"/>
</dbReference>
<name>A0A1J7CDA4_9ACTN</name>
<accession>A0A1J7CDA4</accession>
<dbReference type="InterPro" id="IPR011990">
    <property type="entry name" value="TPR-like_helical_dom_sf"/>
</dbReference>
<protein>
    <recommendedName>
        <fullName evidence="3">Tetratricopeptide repeat protein</fullName>
    </recommendedName>
</protein>
<gene>
    <name evidence="1" type="ORF">BIV57_00055</name>
</gene>
<evidence type="ECO:0000313" key="2">
    <source>
        <dbReference type="Proteomes" id="UP000243342"/>
    </source>
</evidence>
<dbReference type="EMBL" id="MLCF01000001">
    <property type="protein sequence ID" value="OIV39548.1"/>
    <property type="molecule type" value="Genomic_DNA"/>
</dbReference>
<dbReference type="STRING" id="1428644.BIV57_00055"/>
<dbReference type="Gene3D" id="1.25.40.10">
    <property type="entry name" value="Tetratricopeptide repeat domain"/>
    <property type="match status" value="1"/>
</dbReference>
<evidence type="ECO:0008006" key="3">
    <source>
        <dbReference type="Google" id="ProtNLM"/>
    </source>
</evidence>
<comment type="caution">
    <text evidence="1">The sequence shown here is derived from an EMBL/GenBank/DDBJ whole genome shotgun (WGS) entry which is preliminary data.</text>
</comment>
<keyword evidence="2" id="KW-1185">Reference proteome</keyword>
<dbReference type="AlphaFoldDB" id="A0A1J7CDA4"/>
<dbReference type="SUPFAM" id="SSF48452">
    <property type="entry name" value="TPR-like"/>
    <property type="match status" value="1"/>
</dbReference>
<reference evidence="1 2" key="1">
    <citation type="submission" date="2016-10" db="EMBL/GenBank/DDBJ databases">
        <title>Genome sequence of Streptomyces gilvigriseus MUSC 26.</title>
        <authorList>
            <person name="Lee L.-H."/>
            <person name="Ser H.-L."/>
        </authorList>
    </citation>
    <scope>NUCLEOTIDE SEQUENCE [LARGE SCALE GENOMIC DNA]</scope>
    <source>
        <strain evidence="1 2">MUSC 26</strain>
    </source>
</reference>